<sequence length="104" mass="11062">MSVTHSIASQQTLTRHDEPVPPAKDSPECACEATIADLKAALVSAAVINQAVGVLMAQSDCDADSAFSMLAQASQRTNRKVRVVAESIVARYARPPHGPEWFDG</sequence>
<protein>
    <submittedName>
        <fullName evidence="3">ANTAR domain-containing protein</fullName>
    </submittedName>
</protein>
<feature type="region of interest" description="Disordered" evidence="1">
    <location>
        <begin position="1"/>
        <end position="27"/>
    </location>
</feature>
<dbReference type="OrthoDB" id="4629915at2"/>
<dbReference type="SUPFAM" id="SSF52172">
    <property type="entry name" value="CheY-like"/>
    <property type="match status" value="1"/>
</dbReference>
<reference evidence="3 4" key="1">
    <citation type="submission" date="2018-03" db="EMBL/GenBank/DDBJ databases">
        <title>Genomic Encyclopedia of Archaeal and Bacterial Type Strains, Phase II (KMG-II): from individual species to whole genera.</title>
        <authorList>
            <person name="Goeker M."/>
        </authorList>
    </citation>
    <scope>NUCLEOTIDE SEQUENCE [LARGE SCALE GENOMIC DNA]</scope>
    <source>
        <strain evidence="3 4">DSM 45601</strain>
    </source>
</reference>
<gene>
    <name evidence="3" type="ORF">CLV72_10573</name>
</gene>
<evidence type="ECO:0000259" key="2">
    <source>
        <dbReference type="PROSITE" id="PS50921"/>
    </source>
</evidence>
<dbReference type="Gene3D" id="1.10.10.10">
    <property type="entry name" value="Winged helix-like DNA-binding domain superfamily/Winged helix DNA-binding domain"/>
    <property type="match status" value="1"/>
</dbReference>
<feature type="compositionally biased region" description="Polar residues" evidence="1">
    <location>
        <begin position="1"/>
        <end position="13"/>
    </location>
</feature>
<dbReference type="Proteomes" id="UP000237846">
    <property type="component" value="Unassembled WGS sequence"/>
</dbReference>
<feature type="domain" description="ANTAR" evidence="2">
    <location>
        <begin position="28"/>
        <end position="89"/>
    </location>
</feature>
<dbReference type="AlphaFoldDB" id="A0A2T0Q1P8"/>
<dbReference type="InterPro" id="IPR011006">
    <property type="entry name" value="CheY-like_superfamily"/>
</dbReference>
<organism evidence="3 4">
    <name type="scientific">Allonocardiopsis opalescens</name>
    <dbReference type="NCBI Taxonomy" id="1144618"/>
    <lineage>
        <taxon>Bacteria</taxon>
        <taxon>Bacillati</taxon>
        <taxon>Actinomycetota</taxon>
        <taxon>Actinomycetes</taxon>
        <taxon>Streptosporangiales</taxon>
        <taxon>Allonocardiopsis</taxon>
    </lineage>
</organism>
<dbReference type="EMBL" id="PVZC01000005">
    <property type="protein sequence ID" value="PRX97723.1"/>
    <property type="molecule type" value="Genomic_DNA"/>
</dbReference>
<evidence type="ECO:0000313" key="4">
    <source>
        <dbReference type="Proteomes" id="UP000237846"/>
    </source>
</evidence>
<evidence type="ECO:0000313" key="3">
    <source>
        <dbReference type="EMBL" id="PRX97723.1"/>
    </source>
</evidence>
<dbReference type="InterPro" id="IPR005561">
    <property type="entry name" value="ANTAR"/>
</dbReference>
<dbReference type="Pfam" id="PF03861">
    <property type="entry name" value="ANTAR"/>
    <property type="match status" value="1"/>
</dbReference>
<dbReference type="PROSITE" id="PS50921">
    <property type="entry name" value="ANTAR"/>
    <property type="match status" value="1"/>
</dbReference>
<dbReference type="SMART" id="SM01012">
    <property type="entry name" value="ANTAR"/>
    <property type="match status" value="1"/>
</dbReference>
<dbReference type="InterPro" id="IPR036388">
    <property type="entry name" value="WH-like_DNA-bd_sf"/>
</dbReference>
<keyword evidence="4" id="KW-1185">Reference proteome</keyword>
<evidence type="ECO:0000256" key="1">
    <source>
        <dbReference type="SAM" id="MobiDB-lite"/>
    </source>
</evidence>
<proteinExistence type="predicted"/>
<dbReference type="GO" id="GO:0003723">
    <property type="term" value="F:RNA binding"/>
    <property type="evidence" value="ECO:0007669"/>
    <property type="project" value="InterPro"/>
</dbReference>
<comment type="caution">
    <text evidence="3">The sequence shown here is derived from an EMBL/GenBank/DDBJ whole genome shotgun (WGS) entry which is preliminary data.</text>
</comment>
<accession>A0A2T0Q1P8</accession>
<name>A0A2T0Q1P8_9ACTN</name>